<dbReference type="InterPro" id="IPR007842">
    <property type="entry name" value="HEPN_dom"/>
</dbReference>
<accession>B1YDN9</accession>
<evidence type="ECO:0000259" key="1">
    <source>
        <dbReference type="Pfam" id="PF05168"/>
    </source>
</evidence>
<keyword evidence="3" id="KW-1185">Reference proteome</keyword>
<dbReference type="RefSeq" id="WP_012350322.1">
    <property type="nucleotide sequence ID" value="NC_010525.1"/>
</dbReference>
<proteinExistence type="predicted"/>
<dbReference type="GeneID" id="6164581"/>
<gene>
    <name evidence="2" type="ordered locus">Tneu_0967</name>
</gene>
<dbReference type="KEGG" id="tne:Tneu_0967"/>
<evidence type="ECO:0000313" key="3">
    <source>
        <dbReference type="Proteomes" id="UP000001694"/>
    </source>
</evidence>
<dbReference type="HOGENOM" id="CLU_2079505_0_0_2"/>
<feature type="domain" description="HEPN" evidence="1">
    <location>
        <begin position="4"/>
        <end position="84"/>
    </location>
</feature>
<evidence type="ECO:0000313" key="2">
    <source>
        <dbReference type="EMBL" id="ACB39902.1"/>
    </source>
</evidence>
<organism evidence="2 3">
    <name type="scientific">Pyrobaculum neutrophilum (strain DSM 2338 / JCM 9278 / NBRC 100436 / V24Sta)</name>
    <name type="common">Thermoproteus neutrophilus</name>
    <dbReference type="NCBI Taxonomy" id="444157"/>
    <lineage>
        <taxon>Archaea</taxon>
        <taxon>Thermoproteota</taxon>
        <taxon>Thermoprotei</taxon>
        <taxon>Thermoproteales</taxon>
        <taxon>Thermoproteaceae</taxon>
        <taxon>Pyrobaculum</taxon>
    </lineage>
</organism>
<dbReference type="Proteomes" id="UP000001694">
    <property type="component" value="Chromosome"/>
</dbReference>
<dbReference type="STRING" id="444157.Tneu_0967"/>
<dbReference type="Pfam" id="PF05168">
    <property type="entry name" value="HEPN"/>
    <property type="match status" value="1"/>
</dbReference>
<dbReference type="AlphaFoldDB" id="B1YDN9"/>
<name>B1YDN9_PYRNV</name>
<protein>
    <submittedName>
        <fullName evidence="2">HEPN domain protein</fullName>
    </submittedName>
</protein>
<reference evidence="2" key="1">
    <citation type="submission" date="2008-03" db="EMBL/GenBank/DDBJ databases">
        <title>Complete sequence of Thermoproteus neutrophilus V24Sta.</title>
        <authorList>
            <consortium name="US DOE Joint Genome Institute"/>
            <person name="Copeland A."/>
            <person name="Lucas S."/>
            <person name="Lapidus A."/>
            <person name="Glavina del Rio T."/>
            <person name="Dalin E."/>
            <person name="Tice H."/>
            <person name="Bruce D."/>
            <person name="Goodwin L."/>
            <person name="Pitluck S."/>
            <person name="Sims D."/>
            <person name="Brettin T."/>
            <person name="Detter J.C."/>
            <person name="Han C."/>
            <person name="Kuske C.R."/>
            <person name="Schmutz J."/>
            <person name="Larimer F."/>
            <person name="Land M."/>
            <person name="Hauser L."/>
            <person name="Kyrpides N."/>
            <person name="Mikhailova N."/>
            <person name="Biddle J.F."/>
            <person name="Zhang Z."/>
            <person name="Fitz-Gibbon S.T."/>
            <person name="Lowe T.M."/>
            <person name="Saltikov C."/>
            <person name="House C.H."/>
            <person name="Richardson P."/>
        </authorList>
    </citation>
    <scope>NUCLEOTIDE SEQUENCE [LARGE SCALE GENOMIC DNA]</scope>
    <source>
        <strain evidence="2">V24Sta</strain>
    </source>
</reference>
<sequence length="114" mass="12565">MHPKWLERHFRHLHQALAALEEGDATAACYNAYVSAEALAKGALGYHPYGQAESIKRLPALVREIFGGNPPPDAEKCAQCLEREAFSNDAQTCIKCAELLADLIHNHLKTTKPT</sequence>
<dbReference type="SUPFAM" id="SSF81593">
    <property type="entry name" value="Nucleotidyltransferase substrate binding subunit/domain"/>
    <property type="match status" value="1"/>
</dbReference>
<dbReference type="eggNOG" id="arCOG01194">
    <property type="taxonomic scope" value="Archaea"/>
</dbReference>
<dbReference type="OrthoDB" id="28418at2157"/>
<dbReference type="EMBL" id="CP001014">
    <property type="protein sequence ID" value="ACB39902.1"/>
    <property type="molecule type" value="Genomic_DNA"/>
</dbReference>